<evidence type="ECO:0000313" key="2">
    <source>
        <dbReference type="Proteomes" id="UP000828390"/>
    </source>
</evidence>
<protein>
    <submittedName>
        <fullName evidence="1">Uncharacterized protein</fullName>
    </submittedName>
</protein>
<keyword evidence="2" id="KW-1185">Reference proteome</keyword>
<name>A0A9D4HU66_DREPO</name>
<accession>A0A9D4HU66</accession>
<organism evidence="1 2">
    <name type="scientific">Dreissena polymorpha</name>
    <name type="common">Zebra mussel</name>
    <name type="synonym">Mytilus polymorpha</name>
    <dbReference type="NCBI Taxonomy" id="45954"/>
    <lineage>
        <taxon>Eukaryota</taxon>
        <taxon>Metazoa</taxon>
        <taxon>Spiralia</taxon>
        <taxon>Lophotrochozoa</taxon>
        <taxon>Mollusca</taxon>
        <taxon>Bivalvia</taxon>
        <taxon>Autobranchia</taxon>
        <taxon>Heteroconchia</taxon>
        <taxon>Euheterodonta</taxon>
        <taxon>Imparidentia</taxon>
        <taxon>Neoheterodontei</taxon>
        <taxon>Myida</taxon>
        <taxon>Dreissenoidea</taxon>
        <taxon>Dreissenidae</taxon>
        <taxon>Dreissena</taxon>
    </lineage>
</organism>
<comment type="caution">
    <text evidence="1">The sequence shown here is derived from an EMBL/GenBank/DDBJ whole genome shotgun (WGS) entry which is preliminary data.</text>
</comment>
<reference evidence="1" key="1">
    <citation type="journal article" date="2019" name="bioRxiv">
        <title>The Genome of the Zebra Mussel, Dreissena polymorpha: A Resource for Invasive Species Research.</title>
        <authorList>
            <person name="McCartney M.A."/>
            <person name="Auch B."/>
            <person name="Kono T."/>
            <person name="Mallez S."/>
            <person name="Zhang Y."/>
            <person name="Obille A."/>
            <person name="Becker A."/>
            <person name="Abrahante J.E."/>
            <person name="Garbe J."/>
            <person name="Badalamenti J.P."/>
            <person name="Herman A."/>
            <person name="Mangelson H."/>
            <person name="Liachko I."/>
            <person name="Sullivan S."/>
            <person name="Sone E.D."/>
            <person name="Koren S."/>
            <person name="Silverstein K.A.T."/>
            <person name="Beckman K.B."/>
            <person name="Gohl D.M."/>
        </authorList>
    </citation>
    <scope>NUCLEOTIDE SEQUENCE</scope>
    <source>
        <strain evidence="1">Duluth1</strain>
        <tissue evidence="1">Whole animal</tissue>
    </source>
</reference>
<dbReference type="Proteomes" id="UP000828390">
    <property type="component" value="Unassembled WGS sequence"/>
</dbReference>
<sequence length="189" mass="21499">MAATMANKDDRQHLLMIITILDLPRFLDFDKRIDIFQLQARLNWQEMMRILHQKSQYPGLFTRGLTRGSGMTEEMQTPGILFATSEHNSAIQDFTDLTFTTSPQHKDSTEAFIKEDSSDLEKMQAQITTCSPYTADLTMRNMRFLVVSTFGDPSLAVVLSYELSSHPVAFFEAKNILRTADKPQIAQAI</sequence>
<evidence type="ECO:0000313" key="1">
    <source>
        <dbReference type="EMBL" id="KAH3729568.1"/>
    </source>
</evidence>
<gene>
    <name evidence="1" type="ORF">DPMN_055539</name>
</gene>
<proteinExistence type="predicted"/>
<dbReference type="AlphaFoldDB" id="A0A9D4HU66"/>
<reference evidence="1" key="2">
    <citation type="submission" date="2020-11" db="EMBL/GenBank/DDBJ databases">
        <authorList>
            <person name="McCartney M.A."/>
            <person name="Auch B."/>
            <person name="Kono T."/>
            <person name="Mallez S."/>
            <person name="Becker A."/>
            <person name="Gohl D.M."/>
            <person name="Silverstein K.A.T."/>
            <person name="Koren S."/>
            <person name="Bechman K.B."/>
            <person name="Herman A."/>
            <person name="Abrahante J.E."/>
            <person name="Garbe J."/>
        </authorList>
    </citation>
    <scope>NUCLEOTIDE SEQUENCE</scope>
    <source>
        <strain evidence="1">Duluth1</strain>
        <tissue evidence="1">Whole animal</tissue>
    </source>
</reference>
<dbReference type="EMBL" id="JAIWYP010000012">
    <property type="protein sequence ID" value="KAH3729568.1"/>
    <property type="molecule type" value="Genomic_DNA"/>
</dbReference>